<evidence type="ECO:0000256" key="4">
    <source>
        <dbReference type="ARBA" id="ARBA00009667"/>
    </source>
</evidence>
<name>A0AAU6W5U3_9GAMM</name>
<dbReference type="FunFam" id="3.20.20.70:FF:000009">
    <property type="entry name" value="1-(5-phosphoribosyl)-5-[(5-phosphoribosylamino)methylideneamino] imidazole-4-carboxamide isomerase"/>
    <property type="match status" value="1"/>
</dbReference>
<dbReference type="PANTHER" id="PTHR43090:SF2">
    <property type="entry name" value="1-(5-PHOSPHORIBOSYL)-5-[(5-PHOSPHORIBOSYLAMINO)METHYLIDENEAMINO] IMIDAZOLE-4-CARBOXAMIDE ISOMERASE"/>
    <property type="match status" value="1"/>
</dbReference>
<feature type="active site" description="Proton acceptor" evidence="9">
    <location>
        <position position="7"/>
    </location>
</feature>
<evidence type="ECO:0000256" key="8">
    <source>
        <dbReference type="ARBA" id="ARBA00023235"/>
    </source>
</evidence>
<dbReference type="SUPFAM" id="SSF51366">
    <property type="entry name" value="Ribulose-phoshate binding barrel"/>
    <property type="match status" value="1"/>
</dbReference>
<dbReference type="InterPro" id="IPR013785">
    <property type="entry name" value="Aldolase_TIM"/>
</dbReference>
<dbReference type="InterPro" id="IPR011060">
    <property type="entry name" value="RibuloseP-bd_barrel"/>
</dbReference>
<dbReference type="Pfam" id="PF00977">
    <property type="entry name" value="His_biosynth"/>
    <property type="match status" value="1"/>
</dbReference>
<proteinExistence type="inferred from homology"/>
<evidence type="ECO:0000256" key="5">
    <source>
        <dbReference type="ARBA" id="ARBA00022490"/>
    </source>
</evidence>
<dbReference type="GO" id="GO:0000162">
    <property type="term" value="P:L-tryptophan biosynthetic process"/>
    <property type="evidence" value="ECO:0007669"/>
    <property type="project" value="TreeGrafter"/>
</dbReference>
<protein>
    <recommendedName>
        <fullName evidence="9 11">1-(5-phosphoribosyl)-5-[(5-phosphoribosylamino)methylideneamino] imidazole-4-carboxamide isomerase</fullName>
        <ecNumber evidence="9 11">5.3.1.16</ecNumber>
    </recommendedName>
    <alternativeName>
        <fullName evidence="9">Phosphoribosylformimino-5-aminoimidazole carboxamide ribotide isomerase</fullName>
    </alternativeName>
</protein>
<dbReference type="GO" id="GO:0003949">
    <property type="term" value="F:1-(5-phosphoribosyl)-5-[(5-phosphoribosylamino)methylideneamino]imidazole-4-carboxamide isomerase activity"/>
    <property type="evidence" value="ECO:0007669"/>
    <property type="project" value="UniProtKB-UniRule"/>
</dbReference>
<comment type="similarity">
    <text evidence="4 9 10">Belongs to the HisA/HisF family.</text>
</comment>
<evidence type="ECO:0000256" key="11">
    <source>
        <dbReference type="RuleBase" id="RU003658"/>
    </source>
</evidence>
<dbReference type="PANTHER" id="PTHR43090">
    <property type="entry name" value="1-(5-PHOSPHORIBOSYL)-5-[(5-PHOSPHORIBOSYLAMINO)METHYLIDENEAMINO] IMIDAZOLE-4-CARBOXAMIDE ISOMERASE"/>
    <property type="match status" value="1"/>
</dbReference>
<keyword evidence="7 9" id="KW-0368">Histidine biosynthesis</keyword>
<evidence type="ECO:0000256" key="9">
    <source>
        <dbReference type="HAMAP-Rule" id="MF_01014"/>
    </source>
</evidence>
<dbReference type="CDD" id="cd04732">
    <property type="entry name" value="HisA"/>
    <property type="match status" value="1"/>
</dbReference>
<evidence type="ECO:0000256" key="3">
    <source>
        <dbReference type="ARBA" id="ARBA00005133"/>
    </source>
</evidence>
<evidence type="ECO:0000256" key="2">
    <source>
        <dbReference type="ARBA" id="ARBA00004496"/>
    </source>
</evidence>
<reference evidence="12" key="1">
    <citation type="submission" date="2024-06" db="EMBL/GenBank/DDBJ databases">
        <title>Unveiling Genomic Reduction in Obligate Endosymbionts Buchnera of Aphids: Insights from Phylogenomic Comparative Analysis with Novel Genome Data and Co-obligate Endosymbionts.</title>
        <authorList>
            <person name="Lu C."/>
            <person name="Zou T."/>
            <person name="Liu Q."/>
            <person name="Huang X."/>
        </authorList>
    </citation>
    <scope>NUCLEOTIDE SEQUENCE</scope>
    <source>
        <strain evidence="12">Aphau13</strain>
    </source>
</reference>
<comment type="pathway">
    <text evidence="3 9 11">Amino-acid biosynthesis; L-histidine biosynthesis; L-histidine from 5-phospho-alpha-D-ribose 1-diphosphate: step 4/9.</text>
</comment>
<dbReference type="AlphaFoldDB" id="A0AAU6W5U3"/>
<dbReference type="GO" id="GO:0000105">
    <property type="term" value="P:L-histidine biosynthetic process"/>
    <property type="evidence" value="ECO:0007669"/>
    <property type="project" value="UniProtKB-UniRule"/>
</dbReference>
<dbReference type="HAMAP" id="MF_01014">
    <property type="entry name" value="HisA"/>
    <property type="match status" value="1"/>
</dbReference>
<evidence type="ECO:0000256" key="6">
    <source>
        <dbReference type="ARBA" id="ARBA00022605"/>
    </source>
</evidence>
<dbReference type="RefSeq" id="WP_348769487.1">
    <property type="nucleotide sequence ID" value="NZ_CP135018.1"/>
</dbReference>
<dbReference type="NCBIfam" id="TIGR00007">
    <property type="entry name" value="1-(5-phosphoribosyl)-5-[(5-phosphoribosylamino)methylideneamino]imidazole-4-carboxamide isomerase"/>
    <property type="match status" value="1"/>
</dbReference>
<feature type="active site" description="Proton donor" evidence="9">
    <location>
        <position position="129"/>
    </location>
</feature>
<accession>A0AAU6W5U3</accession>
<dbReference type="InterPro" id="IPR023016">
    <property type="entry name" value="HisA/PriA"/>
</dbReference>
<keyword evidence="8 9" id="KW-0413">Isomerase</keyword>
<dbReference type="EMBL" id="CP135018">
    <property type="protein sequence ID" value="XAJ80967.1"/>
    <property type="molecule type" value="Genomic_DNA"/>
</dbReference>
<dbReference type="GO" id="GO:0005737">
    <property type="term" value="C:cytoplasm"/>
    <property type="evidence" value="ECO:0007669"/>
    <property type="project" value="UniProtKB-SubCell"/>
</dbReference>
<comment type="subcellular location">
    <subcellularLocation>
        <location evidence="2 9 11">Cytoplasm</location>
    </subcellularLocation>
</comment>
<dbReference type="Gene3D" id="3.20.20.70">
    <property type="entry name" value="Aldolase class I"/>
    <property type="match status" value="1"/>
</dbReference>
<sequence length="244" mass="27809">MIIPAFDFLEGKSVRLYQGNYLDKKFYNIDLYEHLKNYKKKGVEIIHLVDLSGTKNVQNRQLTLLKDIIFATQIPIQIGGGIRTEKDINILFELGFKRVVIGSSVITNKIEVKKWLKIYGPNKIVLALDIKIINNIKKISINGWLKETNYTLEEIVDFFSSESLKHVLCTDISRDGTLNGPNIILYEEIAKKFKNIKFQASGGVSKLSDIASLKKTGVNSVIIGRSLLEKRFTIQEALECWQNE</sequence>
<gene>
    <name evidence="9 12" type="primary">hisA</name>
    <name evidence="12" type="ORF">RJT31_00530</name>
</gene>
<dbReference type="InterPro" id="IPR006063">
    <property type="entry name" value="HisA_bact_arch"/>
</dbReference>
<dbReference type="InterPro" id="IPR006062">
    <property type="entry name" value="His_biosynth"/>
</dbReference>
<evidence type="ECO:0000256" key="7">
    <source>
        <dbReference type="ARBA" id="ARBA00023102"/>
    </source>
</evidence>
<dbReference type="InterPro" id="IPR044524">
    <property type="entry name" value="Isoase_HisA-like"/>
</dbReference>
<keyword evidence="5 9" id="KW-0963">Cytoplasm</keyword>
<organism evidence="12">
    <name type="scientific">Buchnera aphidicola</name>
    <name type="common">Aphis aurantii</name>
    <dbReference type="NCBI Taxonomy" id="1470492"/>
    <lineage>
        <taxon>Bacteria</taxon>
        <taxon>Pseudomonadati</taxon>
        <taxon>Pseudomonadota</taxon>
        <taxon>Gammaproteobacteria</taxon>
        <taxon>Enterobacterales</taxon>
        <taxon>Erwiniaceae</taxon>
        <taxon>Buchnera</taxon>
    </lineage>
</organism>
<evidence type="ECO:0000313" key="12">
    <source>
        <dbReference type="EMBL" id="XAJ80967.1"/>
    </source>
</evidence>
<evidence type="ECO:0000256" key="10">
    <source>
        <dbReference type="RuleBase" id="RU003657"/>
    </source>
</evidence>
<comment type="catalytic activity">
    <reaction evidence="1 9 11">
        <text>1-(5-phospho-beta-D-ribosyl)-5-[(5-phospho-beta-D-ribosylamino)methylideneamino]imidazole-4-carboxamide = 5-[(5-phospho-1-deoxy-D-ribulos-1-ylimino)methylamino]-1-(5-phospho-beta-D-ribosyl)imidazole-4-carboxamide</text>
        <dbReference type="Rhea" id="RHEA:15469"/>
        <dbReference type="ChEBI" id="CHEBI:58435"/>
        <dbReference type="ChEBI" id="CHEBI:58525"/>
        <dbReference type="EC" id="5.3.1.16"/>
    </reaction>
</comment>
<evidence type="ECO:0000256" key="1">
    <source>
        <dbReference type="ARBA" id="ARBA00000901"/>
    </source>
</evidence>
<keyword evidence="6 9" id="KW-0028">Amino-acid biosynthesis</keyword>
<dbReference type="EC" id="5.3.1.16" evidence="9 11"/>